<proteinExistence type="predicted"/>
<evidence type="ECO:0000256" key="7">
    <source>
        <dbReference type="ARBA" id="ARBA00022840"/>
    </source>
</evidence>
<accession>A0A6I4SVR0</accession>
<keyword evidence="4" id="KW-0808">Transferase</keyword>
<reference evidence="12 13" key="1">
    <citation type="submission" date="2019-12" db="EMBL/GenBank/DDBJ databases">
        <title>Genomic-based taxomic classification of the family Erythrobacteraceae.</title>
        <authorList>
            <person name="Xu L."/>
        </authorList>
    </citation>
    <scope>NUCLEOTIDE SEQUENCE [LARGE SCALE GENOMIC DNA]</scope>
    <source>
        <strain evidence="12 13">MCCC 1K01500</strain>
    </source>
</reference>
<evidence type="ECO:0000259" key="10">
    <source>
        <dbReference type="Pfam" id="PF02518"/>
    </source>
</evidence>
<evidence type="ECO:0000256" key="3">
    <source>
        <dbReference type="ARBA" id="ARBA00022553"/>
    </source>
</evidence>
<keyword evidence="5" id="KW-0547">Nucleotide-binding</keyword>
<keyword evidence="9" id="KW-0812">Transmembrane</keyword>
<feature type="domain" description="Signal transduction histidine kinase subgroup 3 dimerisation and phosphoacceptor" evidence="11">
    <location>
        <begin position="319"/>
        <end position="382"/>
    </location>
</feature>
<keyword evidence="7" id="KW-0067">ATP-binding</keyword>
<evidence type="ECO:0000313" key="12">
    <source>
        <dbReference type="EMBL" id="MXO58402.1"/>
    </source>
</evidence>
<dbReference type="Proteomes" id="UP000433652">
    <property type="component" value="Unassembled WGS sequence"/>
</dbReference>
<feature type="domain" description="Histidine kinase/HSP90-like ATPase" evidence="10">
    <location>
        <begin position="428"/>
        <end position="492"/>
    </location>
</feature>
<dbReference type="InterPro" id="IPR011712">
    <property type="entry name" value="Sig_transdc_His_kin_sub3_dim/P"/>
</dbReference>
<evidence type="ECO:0000256" key="8">
    <source>
        <dbReference type="ARBA" id="ARBA00023012"/>
    </source>
</evidence>
<dbReference type="GO" id="GO:0005524">
    <property type="term" value="F:ATP binding"/>
    <property type="evidence" value="ECO:0007669"/>
    <property type="project" value="UniProtKB-KW"/>
</dbReference>
<evidence type="ECO:0000313" key="13">
    <source>
        <dbReference type="Proteomes" id="UP000433652"/>
    </source>
</evidence>
<dbReference type="InterPro" id="IPR036890">
    <property type="entry name" value="HATPase_C_sf"/>
</dbReference>
<organism evidence="12 13">
    <name type="scientific">Croceibacterium salegens</name>
    <dbReference type="NCBI Taxonomy" id="1737568"/>
    <lineage>
        <taxon>Bacteria</taxon>
        <taxon>Pseudomonadati</taxon>
        <taxon>Pseudomonadota</taxon>
        <taxon>Alphaproteobacteria</taxon>
        <taxon>Sphingomonadales</taxon>
        <taxon>Erythrobacteraceae</taxon>
        <taxon>Croceibacterium</taxon>
    </lineage>
</organism>
<dbReference type="InterPro" id="IPR003594">
    <property type="entry name" value="HATPase_dom"/>
</dbReference>
<dbReference type="RefSeq" id="WP_159791817.1">
    <property type="nucleotide sequence ID" value="NZ_WTYM01000023.1"/>
</dbReference>
<evidence type="ECO:0000256" key="6">
    <source>
        <dbReference type="ARBA" id="ARBA00022777"/>
    </source>
</evidence>
<dbReference type="SUPFAM" id="SSF55874">
    <property type="entry name" value="ATPase domain of HSP90 chaperone/DNA topoisomerase II/histidine kinase"/>
    <property type="match status" value="1"/>
</dbReference>
<keyword evidence="9" id="KW-0472">Membrane</keyword>
<dbReference type="GO" id="GO:0016020">
    <property type="term" value="C:membrane"/>
    <property type="evidence" value="ECO:0007669"/>
    <property type="project" value="InterPro"/>
</dbReference>
<evidence type="ECO:0000256" key="5">
    <source>
        <dbReference type="ARBA" id="ARBA00022741"/>
    </source>
</evidence>
<dbReference type="OrthoDB" id="8013578at2"/>
<evidence type="ECO:0000256" key="2">
    <source>
        <dbReference type="ARBA" id="ARBA00012438"/>
    </source>
</evidence>
<comment type="catalytic activity">
    <reaction evidence="1">
        <text>ATP + protein L-histidine = ADP + protein N-phospho-L-histidine.</text>
        <dbReference type="EC" id="2.7.13.3"/>
    </reaction>
</comment>
<keyword evidence="3" id="KW-0597">Phosphoprotein</keyword>
<dbReference type="PANTHER" id="PTHR24421">
    <property type="entry name" value="NITRATE/NITRITE SENSOR PROTEIN NARX-RELATED"/>
    <property type="match status" value="1"/>
</dbReference>
<feature type="transmembrane region" description="Helical" evidence="9">
    <location>
        <begin position="12"/>
        <end position="35"/>
    </location>
</feature>
<dbReference type="GO" id="GO:0046983">
    <property type="term" value="F:protein dimerization activity"/>
    <property type="evidence" value="ECO:0007669"/>
    <property type="project" value="InterPro"/>
</dbReference>
<dbReference type="InterPro" id="IPR050482">
    <property type="entry name" value="Sensor_HK_TwoCompSys"/>
</dbReference>
<sequence>MDPDQPVRSHFAGYALLFGYIALSAGLFALAWRSWWWDYQLSWPAHAVDVAVFLAAVYFTEGAADDFTSPFLAFFAYLMLASTFRWSWRVTALTGLTATVLYMLVGLGMQALHIEMDIYRFGRRVIYMLVLAMVLIWLGDRRFTLIAERFVEPPGATDDRLPPLDEALRFAMAQIGARSGAIAWADDEEPQIELRVVGLDRPRSILGPGELPGEMPFPASARLFDSKRRRVLRSTGDGNFAASRNQPDEPLAAFCGISSGLALPFEGVTGRGTLLLAGIPGASVDHIALGEPIAREVGAGFDRQSTVTLVREGAVTRMRDAVARDLHDTIAQSLAGAALRLEGLRKWIASGGDPEPEIQAIKAALKTEQVQVRALIARLRRGEAVIPDASAASSFGKLLRELSSYWGIEAVLQAESRTTAIPGWQMHDLRQIVREGVVNAVRHGAATRVEISLAERAGMLELVISDNGSGFSVINQGTRPRSIGERVDQLGGSLVVESGIRGTRLHIVLRADGA</sequence>
<dbReference type="Gene3D" id="3.30.565.10">
    <property type="entry name" value="Histidine kinase-like ATPase, C-terminal domain"/>
    <property type="match status" value="1"/>
</dbReference>
<dbReference type="EMBL" id="WTYM01000023">
    <property type="protein sequence ID" value="MXO58402.1"/>
    <property type="molecule type" value="Genomic_DNA"/>
</dbReference>
<dbReference type="EC" id="2.7.13.3" evidence="2"/>
<evidence type="ECO:0000256" key="4">
    <source>
        <dbReference type="ARBA" id="ARBA00022679"/>
    </source>
</evidence>
<dbReference type="AlphaFoldDB" id="A0A6I4SVR0"/>
<gene>
    <name evidence="12" type="ORF">GRI89_02425</name>
</gene>
<keyword evidence="13" id="KW-1185">Reference proteome</keyword>
<name>A0A6I4SVR0_9SPHN</name>
<dbReference type="Gene3D" id="1.20.5.1930">
    <property type="match status" value="1"/>
</dbReference>
<evidence type="ECO:0000256" key="1">
    <source>
        <dbReference type="ARBA" id="ARBA00000085"/>
    </source>
</evidence>
<keyword evidence="9" id="KW-1133">Transmembrane helix</keyword>
<feature type="transmembrane region" description="Helical" evidence="9">
    <location>
        <begin position="90"/>
        <end position="109"/>
    </location>
</feature>
<feature type="transmembrane region" description="Helical" evidence="9">
    <location>
        <begin position="41"/>
        <end position="60"/>
    </location>
</feature>
<feature type="transmembrane region" description="Helical" evidence="9">
    <location>
        <begin position="121"/>
        <end position="139"/>
    </location>
</feature>
<keyword evidence="8" id="KW-0902">Two-component regulatory system</keyword>
<comment type="caution">
    <text evidence="12">The sequence shown here is derived from an EMBL/GenBank/DDBJ whole genome shotgun (WGS) entry which is preliminary data.</text>
</comment>
<keyword evidence="6" id="KW-0418">Kinase</keyword>
<dbReference type="Pfam" id="PF02518">
    <property type="entry name" value="HATPase_c"/>
    <property type="match status" value="1"/>
</dbReference>
<dbReference type="Pfam" id="PF07730">
    <property type="entry name" value="HisKA_3"/>
    <property type="match status" value="1"/>
</dbReference>
<dbReference type="CDD" id="cd16917">
    <property type="entry name" value="HATPase_UhpB-NarQ-NarX-like"/>
    <property type="match status" value="1"/>
</dbReference>
<evidence type="ECO:0000259" key="11">
    <source>
        <dbReference type="Pfam" id="PF07730"/>
    </source>
</evidence>
<protein>
    <recommendedName>
        <fullName evidence="2">histidine kinase</fullName>
        <ecNumber evidence="2">2.7.13.3</ecNumber>
    </recommendedName>
</protein>
<evidence type="ECO:0000256" key="9">
    <source>
        <dbReference type="SAM" id="Phobius"/>
    </source>
</evidence>
<dbReference type="GO" id="GO:0000155">
    <property type="term" value="F:phosphorelay sensor kinase activity"/>
    <property type="evidence" value="ECO:0007669"/>
    <property type="project" value="InterPro"/>
</dbReference>
<dbReference type="PANTHER" id="PTHR24421:SF10">
    <property type="entry name" value="NITRATE_NITRITE SENSOR PROTEIN NARQ"/>
    <property type="match status" value="1"/>
</dbReference>